<comment type="similarity">
    <text evidence="1">Belongs to the beta-class carbonic anhydrase family.</text>
</comment>
<dbReference type="Proteomes" id="UP000284417">
    <property type="component" value="Unassembled WGS sequence"/>
</dbReference>
<dbReference type="PANTHER" id="PTHR43175">
    <property type="entry name" value="CARBONIC ANHYDRASE"/>
    <property type="match status" value="1"/>
</dbReference>
<evidence type="ECO:0000256" key="4">
    <source>
        <dbReference type="PIRSR" id="PIRSR601765-1"/>
    </source>
</evidence>
<evidence type="ECO:0000313" key="14">
    <source>
        <dbReference type="EMBL" id="SFM86038.1"/>
    </source>
</evidence>
<evidence type="ECO:0000313" key="13">
    <source>
        <dbReference type="EMBL" id="SEA29474.1"/>
    </source>
</evidence>
<dbReference type="Proteomes" id="UP000285503">
    <property type="component" value="Unassembled WGS sequence"/>
</dbReference>
<feature type="binding site" evidence="4">
    <location>
        <position position="94"/>
    </location>
    <ligand>
        <name>Zn(2+)</name>
        <dbReference type="ChEBI" id="CHEBI:29105"/>
    </ligand>
</feature>
<evidence type="ECO:0000313" key="18">
    <source>
        <dbReference type="Proteomes" id="UP000283369"/>
    </source>
</evidence>
<dbReference type="EMBL" id="WDED01000008">
    <property type="protein sequence ID" value="KAB6148644.1"/>
    <property type="molecule type" value="Genomic_DNA"/>
</dbReference>
<evidence type="ECO:0000313" key="12">
    <source>
        <dbReference type="EMBL" id="RHL01005.1"/>
    </source>
</evidence>
<evidence type="ECO:0000256" key="2">
    <source>
        <dbReference type="ARBA" id="ARBA00022723"/>
    </source>
</evidence>
<dbReference type="PANTHER" id="PTHR43175:SF3">
    <property type="entry name" value="CARBON DISULFIDE HYDROLASE"/>
    <property type="match status" value="1"/>
</dbReference>
<dbReference type="Proteomes" id="UP000183766">
    <property type="component" value="Unassembled WGS sequence"/>
</dbReference>
<gene>
    <name evidence="12" type="ORF">DW042_02765</name>
    <name evidence="11" type="ORF">DW075_06410</name>
    <name evidence="10" type="ORF">DWW25_10700</name>
    <name evidence="9" type="ORF">DXD03_06165</name>
    <name evidence="7" type="ORF">GA398_07210</name>
    <name evidence="6" type="ORF">GA574_17890</name>
    <name evidence="5" type="ORF">K8V07_15980</name>
    <name evidence="8" type="ORF">LDZ35_22160</name>
    <name evidence="13" type="ORF">SAMN04487924_104126</name>
    <name evidence="14" type="ORF">SAMN05216250_11229</name>
</gene>
<evidence type="ECO:0000313" key="11">
    <source>
        <dbReference type="EMBL" id="RHK28450.1"/>
    </source>
</evidence>
<dbReference type="CDD" id="cd03379">
    <property type="entry name" value="beta_CA_cladeD"/>
    <property type="match status" value="1"/>
</dbReference>
<proteinExistence type="inferred from homology"/>
<dbReference type="InterPro" id="IPR036874">
    <property type="entry name" value="Carbonic_anhydrase_sf"/>
</dbReference>
<dbReference type="InterPro" id="IPR001765">
    <property type="entry name" value="Carbonic_anhydrase"/>
</dbReference>
<reference evidence="5" key="5">
    <citation type="submission" date="2021-09" db="EMBL/GenBank/DDBJ databases">
        <authorList>
            <person name="Gilroy R."/>
        </authorList>
    </citation>
    <scope>NUCLEOTIDE SEQUENCE</scope>
    <source>
        <strain evidence="5">CHK154-13316</strain>
    </source>
</reference>
<evidence type="ECO:0000313" key="10">
    <source>
        <dbReference type="EMBL" id="RGV14716.1"/>
    </source>
</evidence>
<reference evidence="5" key="4">
    <citation type="journal article" date="2021" name="PeerJ">
        <title>Extensive microbial diversity within the chicken gut microbiome revealed by metagenomics and culture.</title>
        <authorList>
            <person name="Gilroy R."/>
            <person name="Ravi A."/>
            <person name="Getino M."/>
            <person name="Pursley I."/>
            <person name="Horton D.L."/>
            <person name="Alikhan N.F."/>
            <person name="Baker D."/>
            <person name="Gharbi K."/>
            <person name="Hall N."/>
            <person name="Watson M."/>
            <person name="Adriaenssens E.M."/>
            <person name="Foster-Nyarko E."/>
            <person name="Jarju S."/>
            <person name="Secka A."/>
            <person name="Antonio M."/>
            <person name="Oren A."/>
            <person name="Chaudhuri R.R."/>
            <person name="La Ragione R."/>
            <person name="Hildebrand F."/>
            <person name="Pallen M.J."/>
        </authorList>
    </citation>
    <scope>NUCLEOTIDE SEQUENCE</scope>
    <source>
        <strain evidence="5">CHK154-13316</strain>
    </source>
</reference>
<dbReference type="EMBL" id="QSQU01000006">
    <property type="protein sequence ID" value="RGK65674.1"/>
    <property type="molecule type" value="Genomic_DNA"/>
</dbReference>
<evidence type="ECO:0000313" key="22">
    <source>
        <dbReference type="Proteomes" id="UP000435059"/>
    </source>
</evidence>
<evidence type="ECO:0000313" key="17">
    <source>
        <dbReference type="Proteomes" id="UP000261210"/>
    </source>
</evidence>
<evidence type="ECO:0000313" key="21">
    <source>
        <dbReference type="Proteomes" id="UP000434604"/>
    </source>
</evidence>
<evidence type="ECO:0000313" key="20">
    <source>
        <dbReference type="Proteomes" id="UP000285503"/>
    </source>
</evidence>
<evidence type="ECO:0000313" key="9">
    <source>
        <dbReference type="EMBL" id="RGK65674.1"/>
    </source>
</evidence>
<dbReference type="EMBL" id="QROC01000003">
    <property type="protein sequence ID" value="RHL01005.1"/>
    <property type="molecule type" value="Genomic_DNA"/>
</dbReference>
<organism evidence="9 17">
    <name type="scientific">Bacteroides xylanisolvens</name>
    <dbReference type="NCBI Taxonomy" id="371601"/>
    <lineage>
        <taxon>Bacteria</taxon>
        <taxon>Pseudomonadati</taxon>
        <taxon>Bacteroidota</taxon>
        <taxon>Bacteroidia</taxon>
        <taxon>Bacteroidales</taxon>
        <taxon>Bacteroidaceae</taxon>
        <taxon>Bacteroides</taxon>
    </lineage>
</organism>
<keyword evidence="2 4" id="KW-0479">Metal-binding</keyword>
<feature type="binding site" evidence="4">
    <location>
        <position position="38"/>
    </location>
    <ligand>
        <name>Zn(2+)</name>
        <dbReference type="ChEBI" id="CHEBI:29105"/>
    </ligand>
</feature>
<evidence type="ECO:0000313" key="6">
    <source>
        <dbReference type="EMBL" id="KAB6084622.1"/>
    </source>
</evidence>
<protein>
    <submittedName>
        <fullName evidence="9">Carbonic anhydrase</fullName>
    </submittedName>
</protein>
<dbReference type="EMBL" id="WDES01000034">
    <property type="protein sequence ID" value="KAB6084622.1"/>
    <property type="molecule type" value="Genomic_DNA"/>
</dbReference>
<dbReference type="Proteomes" id="UP000183040">
    <property type="component" value="Unassembled WGS sequence"/>
</dbReference>
<evidence type="ECO:0000313" key="5">
    <source>
        <dbReference type="EMBL" id="HJG13410.1"/>
    </source>
</evidence>
<sequence length="180" mass="20091">MLEEILAYNKQFVENKGYESYITNKYPDKKIAILSCMDTRLTALLPAALGIKNGDVKMIKNAGGVISHPFGSVIRSLLVAIFELGVEEIMVIAHSDCGACHMHSEVMLEKMKARGINPDYIDMMRFCGVDFHSWLDGFEDTEKSVRGTVDFIVRHPLIPSDVTVYGFIIDSTTGELTRIV</sequence>
<dbReference type="EMBL" id="DYVL01000179">
    <property type="protein sequence ID" value="HJG13410.1"/>
    <property type="molecule type" value="Genomic_DNA"/>
</dbReference>
<evidence type="ECO:0000313" key="15">
    <source>
        <dbReference type="Proteomes" id="UP000183040"/>
    </source>
</evidence>
<keyword evidence="22" id="KW-1185">Reference proteome</keyword>
<dbReference type="SMART" id="SM00947">
    <property type="entry name" value="Pro_CA"/>
    <property type="match status" value="1"/>
</dbReference>
<keyword evidence="3 4" id="KW-0862">Zinc</keyword>
<dbReference type="Proteomes" id="UP000435059">
    <property type="component" value="Unassembled WGS sequence"/>
</dbReference>
<dbReference type="Proteomes" id="UP000283369">
    <property type="component" value="Unassembled WGS sequence"/>
</dbReference>
<accession>A0A174E7B3</accession>
<dbReference type="GO" id="GO:0008270">
    <property type="term" value="F:zinc ion binding"/>
    <property type="evidence" value="ECO:0007669"/>
    <property type="project" value="InterPro"/>
</dbReference>
<dbReference type="Gene3D" id="3.40.1050.10">
    <property type="entry name" value="Carbonic anhydrase"/>
    <property type="match status" value="1"/>
</dbReference>
<dbReference type="EMBL" id="QRNE01000024">
    <property type="protein sequence ID" value="RHK28450.1"/>
    <property type="molecule type" value="Genomic_DNA"/>
</dbReference>
<dbReference type="EMBL" id="FNRP01000004">
    <property type="protein sequence ID" value="SEA29474.1"/>
    <property type="molecule type" value="Genomic_DNA"/>
</dbReference>
<dbReference type="GeneID" id="69481018"/>
<evidence type="ECO:0000256" key="1">
    <source>
        <dbReference type="ARBA" id="ARBA00006217"/>
    </source>
</evidence>
<reference evidence="21 22" key="3">
    <citation type="journal article" date="2019" name="Nat. Med.">
        <title>A library of human gut bacterial isolates paired with longitudinal multiomics data enables mechanistic microbiome research.</title>
        <authorList>
            <person name="Poyet M."/>
            <person name="Groussin M."/>
            <person name="Gibbons S.M."/>
            <person name="Avila-Pacheco J."/>
            <person name="Jiang X."/>
            <person name="Kearney S.M."/>
            <person name="Perrotta A.R."/>
            <person name="Berdy B."/>
            <person name="Zhao S."/>
            <person name="Lieberman T.D."/>
            <person name="Swanson P.K."/>
            <person name="Smith M."/>
            <person name="Roesemann S."/>
            <person name="Alexander J.E."/>
            <person name="Rich S.A."/>
            <person name="Livny J."/>
            <person name="Vlamakis H."/>
            <person name="Clish C."/>
            <person name="Bullock K."/>
            <person name="Deik A."/>
            <person name="Scott J."/>
            <person name="Pierce K.A."/>
            <person name="Xavier R.J."/>
            <person name="Alm E.J."/>
        </authorList>
    </citation>
    <scope>NUCLEOTIDE SEQUENCE [LARGE SCALE GENOMIC DNA]</scope>
    <source>
        <strain evidence="7 21">BIOML-A58</strain>
        <strain evidence="6 22">BIOML-A74</strain>
    </source>
</reference>
<dbReference type="Proteomes" id="UP000747074">
    <property type="component" value="Unassembled WGS sequence"/>
</dbReference>
<reference evidence="17 18" key="2">
    <citation type="submission" date="2018-08" db="EMBL/GenBank/DDBJ databases">
        <title>A genome reference for cultivated species of the human gut microbiota.</title>
        <authorList>
            <person name="Zou Y."/>
            <person name="Xue W."/>
            <person name="Luo G."/>
        </authorList>
    </citation>
    <scope>NUCLEOTIDE SEQUENCE [LARGE SCALE GENOMIC DNA]</scope>
    <source>
        <strain evidence="10 18">AF14-7</strain>
        <strain evidence="12 19">AF39-6AC</strain>
        <strain evidence="11 20">AF46-11NS</strain>
        <strain evidence="9 17">TF10-34</strain>
    </source>
</reference>
<dbReference type="GO" id="GO:0004089">
    <property type="term" value="F:carbonate dehydratase activity"/>
    <property type="evidence" value="ECO:0007669"/>
    <property type="project" value="InterPro"/>
</dbReference>
<reference evidence="15 16" key="1">
    <citation type="submission" date="2016-10" db="EMBL/GenBank/DDBJ databases">
        <authorList>
            <person name="de Groot N.N."/>
        </authorList>
    </citation>
    <scope>NUCLEOTIDE SEQUENCE [LARGE SCALE GENOMIC DNA]</scope>
    <source>
        <strain evidence="14 16">NLAE-zl-C202</strain>
        <strain evidence="13 15">NLAE-zl-G339</strain>
    </source>
</reference>
<name>A0A174E7B3_9BACE</name>
<dbReference type="Proteomes" id="UP000434604">
    <property type="component" value="Unassembled WGS sequence"/>
</dbReference>
<dbReference type="RefSeq" id="WP_004300877.1">
    <property type="nucleotide sequence ID" value="NZ_AP031409.1"/>
</dbReference>
<dbReference type="EMBL" id="QRYV01000022">
    <property type="protein sequence ID" value="RGV14716.1"/>
    <property type="molecule type" value="Genomic_DNA"/>
</dbReference>
<dbReference type="Pfam" id="PF00484">
    <property type="entry name" value="Pro_CA"/>
    <property type="match status" value="1"/>
</dbReference>
<evidence type="ECO:0000313" key="19">
    <source>
        <dbReference type="Proteomes" id="UP000284417"/>
    </source>
</evidence>
<dbReference type="SUPFAM" id="SSF53056">
    <property type="entry name" value="beta-carbonic anhydrase, cab"/>
    <property type="match status" value="1"/>
</dbReference>
<dbReference type="EMBL" id="JAIWWW010000054">
    <property type="protein sequence ID" value="MCA4525908.1"/>
    <property type="molecule type" value="Genomic_DNA"/>
</dbReference>
<dbReference type="Proteomes" id="UP001197958">
    <property type="component" value="Unassembled WGS sequence"/>
</dbReference>
<comment type="cofactor">
    <cofactor evidence="4">
        <name>Zn(2+)</name>
        <dbReference type="ChEBI" id="CHEBI:29105"/>
    </cofactor>
    <text evidence="4">Binds 1 zinc ion per subunit.</text>
</comment>
<evidence type="ECO:0000313" key="8">
    <source>
        <dbReference type="EMBL" id="MCA4525908.1"/>
    </source>
</evidence>
<dbReference type="Proteomes" id="UP000261210">
    <property type="component" value="Unassembled WGS sequence"/>
</dbReference>
<dbReference type="EMBL" id="FOUM01000012">
    <property type="protein sequence ID" value="SFM86038.1"/>
    <property type="molecule type" value="Genomic_DNA"/>
</dbReference>
<evidence type="ECO:0000256" key="3">
    <source>
        <dbReference type="ARBA" id="ARBA00022833"/>
    </source>
</evidence>
<feature type="binding site" evidence="4">
    <location>
        <position position="97"/>
    </location>
    <ligand>
        <name>Zn(2+)</name>
        <dbReference type="ChEBI" id="CHEBI:29105"/>
    </ligand>
</feature>
<dbReference type="AlphaFoldDB" id="A0A174E7B3"/>
<evidence type="ECO:0000313" key="16">
    <source>
        <dbReference type="Proteomes" id="UP000183766"/>
    </source>
</evidence>
<evidence type="ECO:0000313" key="7">
    <source>
        <dbReference type="EMBL" id="KAB6148644.1"/>
    </source>
</evidence>
<reference evidence="8" key="6">
    <citation type="submission" date="2023-08" db="EMBL/GenBank/DDBJ databases">
        <title>Mucin Metabolism Genes Underlie the Key Renovations of Bacteroides xylanisolvens Genomes in Captive Great Apes.</title>
        <authorList>
            <person name="Nishida A.H."/>
        </authorList>
    </citation>
    <scope>NUCLEOTIDE SEQUENCE</scope>
    <source>
        <strain evidence="8">P19.10B</strain>
    </source>
</reference>
<feature type="binding site" evidence="4">
    <location>
        <position position="36"/>
    </location>
    <ligand>
        <name>Zn(2+)</name>
        <dbReference type="ChEBI" id="CHEBI:29105"/>
    </ligand>
</feature>